<sequence>MKADIPIMPPAGRVDDAPPEFRRAVESLHVPVARPEISVEDIPAPQRLAPYAVAMSARVWLHQEDVAFGRLIVLYDPDNTREWPSPFRVVSYMSADMESEIATDPLLGQVAWSWLTDALASCAPQHQGLSGTVTRATTEGFAAKAEDPTTTEVELRASWSPSGDDLSGHMATWLELLASAAGLPPVNVTDITQRRPSSDS</sequence>
<accession>A0A543NJ73</accession>
<organism evidence="1 2">
    <name type="scientific">Haloactinospora alba</name>
    <dbReference type="NCBI Taxonomy" id="405555"/>
    <lineage>
        <taxon>Bacteria</taxon>
        <taxon>Bacillati</taxon>
        <taxon>Actinomycetota</taxon>
        <taxon>Actinomycetes</taxon>
        <taxon>Streptosporangiales</taxon>
        <taxon>Nocardiopsidaceae</taxon>
        <taxon>Haloactinospora</taxon>
    </lineage>
</organism>
<reference evidence="1 2" key="1">
    <citation type="submission" date="2019-06" db="EMBL/GenBank/DDBJ databases">
        <title>Sequencing the genomes of 1000 actinobacteria strains.</title>
        <authorList>
            <person name="Klenk H.-P."/>
        </authorList>
    </citation>
    <scope>NUCLEOTIDE SEQUENCE [LARGE SCALE GENOMIC DNA]</scope>
    <source>
        <strain evidence="1 2">DSM 45015</strain>
    </source>
</reference>
<evidence type="ECO:0000313" key="1">
    <source>
        <dbReference type="EMBL" id="TQN31903.1"/>
    </source>
</evidence>
<name>A0A543NJ73_9ACTN</name>
<evidence type="ECO:0000313" key="2">
    <source>
        <dbReference type="Proteomes" id="UP000317422"/>
    </source>
</evidence>
<proteinExistence type="predicted"/>
<dbReference type="InterPro" id="IPR021555">
    <property type="entry name" value="DUF3000"/>
</dbReference>
<gene>
    <name evidence="1" type="ORF">FHX37_1826</name>
</gene>
<comment type="caution">
    <text evidence="1">The sequence shown here is derived from an EMBL/GenBank/DDBJ whole genome shotgun (WGS) entry which is preliminary data.</text>
</comment>
<dbReference type="EMBL" id="VFQC01000001">
    <property type="protein sequence ID" value="TQN31903.1"/>
    <property type="molecule type" value="Genomic_DNA"/>
</dbReference>
<protein>
    <submittedName>
        <fullName evidence="1">DUF3000 family protein</fullName>
    </submittedName>
</protein>
<dbReference type="AlphaFoldDB" id="A0A543NJ73"/>
<keyword evidence="2" id="KW-1185">Reference proteome</keyword>
<dbReference type="Pfam" id="PF11452">
    <property type="entry name" value="DUF3000"/>
    <property type="match status" value="1"/>
</dbReference>
<dbReference type="Proteomes" id="UP000317422">
    <property type="component" value="Unassembled WGS sequence"/>
</dbReference>